<organism evidence="2 3">
    <name type="scientific">Allacma fusca</name>
    <dbReference type="NCBI Taxonomy" id="39272"/>
    <lineage>
        <taxon>Eukaryota</taxon>
        <taxon>Metazoa</taxon>
        <taxon>Ecdysozoa</taxon>
        <taxon>Arthropoda</taxon>
        <taxon>Hexapoda</taxon>
        <taxon>Collembola</taxon>
        <taxon>Symphypleona</taxon>
        <taxon>Sminthuridae</taxon>
        <taxon>Allacma</taxon>
    </lineage>
</organism>
<keyword evidence="3" id="KW-1185">Reference proteome</keyword>
<feature type="non-terminal residue" evidence="2">
    <location>
        <position position="1"/>
    </location>
</feature>
<gene>
    <name evidence="2" type="ORF">AFUS01_LOCUS22555</name>
</gene>
<evidence type="ECO:0000313" key="2">
    <source>
        <dbReference type="EMBL" id="CAG7734152.1"/>
    </source>
</evidence>
<feature type="region of interest" description="Disordered" evidence="1">
    <location>
        <begin position="55"/>
        <end position="75"/>
    </location>
</feature>
<protein>
    <submittedName>
        <fullName evidence="2">Uncharacterized protein</fullName>
    </submittedName>
</protein>
<accession>A0A8J2KD18</accession>
<reference evidence="2" key="1">
    <citation type="submission" date="2021-06" db="EMBL/GenBank/DDBJ databases">
        <authorList>
            <person name="Hodson N. C."/>
            <person name="Mongue J. A."/>
            <person name="Jaron S. K."/>
        </authorList>
    </citation>
    <scope>NUCLEOTIDE SEQUENCE</scope>
</reference>
<name>A0A8J2KD18_9HEXA</name>
<dbReference type="AlphaFoldDB" id="A0A8J2KD18"/>
<evidence type="ECO:0000256" key="1">
    <source>
        <dbReference type="SAM" id="MobiDB-lite"/>
    </source>
</evidence>
<sequence length="199" mass="21929">TTVGSGQNKNGKDGADVSMRLRAFVDVDNDGQLPALVDVDDAGQLPALVDVDDAECSPSTHVHPEETHQRRLPTSGTELSADLRRFEYCGQPIPNGWSVCVGCQCVFIKDGQLFCGLCKWRTASGSAYQRLLNQNIQGMMDQEEEIKRLLNQQPVERNPAPPVVAQPDPEIPAPIQVANQHQVEELLEDIQVKDMLLED</sequence>
<evidence type="ECO:0000313" key="3">
    <source>
        <dbReference type="Proteomes" id="UP000708208"/>
    </source>
</evidence>
<comment type="caution">
    <text evidence="2">The sequence shown here is derived from an EMBL/GenBank/DDBJ whole genome shotgun (WGS) entry which is preliminary data.</text>
</comment>
<dbReference type="EMBL" id="CAJVCH010263998">
    <property type="protein sequence ID" value="CAG7734152.1"/>
    <property type="molecule type" value="Genomic_DNA"/>
</dbReference>
<dbReference type="Proteomes" id="UP000708208">
    <property type="component" value="Unassembled WGS sequence"/>
</dbReference>
<proteinExistence type="predicted"/>